<sequence>MTKRSTRGNSLAGAAGSAAGFSAVLAKKPARHLGWQITAPATLDKWAAAQRTAACNNALPALRCAFPHVPSPLAREWSLTKAASRVREGRGQRGQRALDSREWGSPLTRVSRSGRGREMVENRLQTLQINGRRPRMSRSNRMDVYRVEIGPDPGCRDMFNDSLRAAS</sequence>
<feature type="region of interest" description="Disordered" evidence="1">
    <location>
        <begin position="84"/>
        <end position="116"/>
    </location>
</feature>
<organism evidence="2 3">
    <name type="scientific">Neoarthrinium moseri</name>
    <dbReference type="NCBI Taxonomy" id="1658444"/>
    <lineage>
        <taxon>Eukaryota</taxon>
        <taxon>Fungi</taxon>
        <taxon>Dikarya</taxon>
        <taxon>Ascomycota</taxon>
        <taxon>Pezizomycotina</taxon>
        <taxon>Sordariomycetes</taxon>
        <taxon>Xylariomycetidae</taxon>
        <taxon>Amphisphaeriales</taxon>
        <taxon>Apiosporaceae</taxon>
        <taxon>Neoarthrinium</taxon>
    </lineage>
</organism>
<accession>A0A9P9WVE3</accession>
<feature type="compositionally biased region" description="Basic and acidic residues" evidence="1">
    <location>
        <begin position="85"/>
        <end position="102"/>
    </location>
</feature>
<gene>
    <name evidence="2" type="ORF">JX265_001576</name>
</gene>
<evidence type="ECO:0000313" key="2">
    <source>
        <dbReference type="EMBL" id="KAI1879955.1"/>
    </source>
</evidence>
<reference evidence="2" key="1">
    <citation type="submission" date="2021-03" db="EMBL/GenBank/DDBJ databases">
        <title>Revisited historic fungal species revealed as producer of novel bioactive compounds through whole genome sequencing and comparative genomics.</title>
        <authorList>
            <person name="Vignolle G.A."/>
            <person name="Hochenegger N."/>
            <person name="Mach R.L."/>
            <person name="Mach-Aigner A.R."/>
            <person name="Javad Rahimi M."/>
            <person name="Salim K.A."/>
            <person name="Chan C.M."/>
            <person name="Lim L.B.L."/>
            <person name="Cai F."/>
            <person name="Druzhinina I.S."/>
            <person name="U'Ren J.M."/>
            <person name="Derntl C."/>
        </authorList>
    </citation>
    <scope>NUCLEOTIDE SEQUENCE</scope>
    <source>
        <strain evidence="2">TUCIM 5799</strain>
    </source>
</reference>
<dbReference type="EMBL" id="JAFIMR010000003">
    <property type="protein sequence ID" value="KAI1879955.1"/>
    <property type="molecule type" value="Genomic_DNA"/>
</dbReference>
<comment type="caution">
    <text evidence="2">The sequence shown here is derived from an EMBL/GenBank/DDBJ whole genome shotgun (WGS) entry which is preliminary data.</text>
</comment>
<keyword evidence="3" id="KW-1185">Reference proteome</keyword>
<evidence type="ECO:0000313" key="3">
    <source>
        <dbReference type="Proteomes" id="UP000829685"/>
    </source>
</evidence>
<name>A0A9P9WVE3_9PEZI</name>
<protein>
    <submittedName>
        <fullName evidence="2">Uncharacterized protein</fullName>
    </submittedName>
</protein>
<dbReference type="Proteomes" id="UP000829685">
    <property type="component" value="Unassembled WGS sequence"/>
</dbReference>
<evidence type="ECO:0000256" key="1">
    <source>
        <dbReference type="SAM" id="MobiDB-lite"/>
    </source>
</evidence>
<dbReference type="AlphaFoldDB" id="A0A9P9WVE3"/>
<proteinExistence type="predicted"/>